<sequence>MWRWHGKRYLGGAHGVAGILQIILHAPPALLYPHTAAISSTLAYLVSLQDRTGNWPSKAPARHDDQDRENDLVQWCHGAPGILPLLATALALSEPQPQPDPQPASSSHLPAPALSLPPALRPALLSALAHGAALVSARGLLRKGPGLCHGAAGNACALFCASDALGRAGAGHRAAAASAMAGGVRLLLRCVELRGTPAFGRPDRPWSLYEGEAGLCAVLAEAVERVGSVLDGAGAGAVREYGSGLVGYCDLVRV</sequence>
<feature type="binding site" evidence="1">
    <location>
        <position position="149"/>
    </location>
    <ligand>
        <name>Zn(2+)</name>
        <dbReference type="ChEBI" id="CHEBI:29105"/>
    </ligand>
</feature>
<dbReference type="GO" id="GO:0046872">
    <property type="term" value="F:metal ion binding"/>
    <property type="evidence" value="ECO:0007669"/>
    <property type="project" value="UniProtKB-KW"/>
</dbReference>
<dbReference type="GO" id="GO:0005975">
    <property type="term" value="P:carbohydrate metabolic process"/>
    <property type="evidence" value="ECO:0007669"/>
    <property type="project" value="InterPro"/>
</dbReference>
<dbReference type="GO" id="GO:0031179">
    <property type="term" value="P:peptide modification"/>
    <property type="evidence" value="ECO:0007669"/>
    <property type="project" value="InterPro"/>
</dbReference>
<evidence type="ECO:0000256" key="2">
    <source>
        <dbReference type="SAM" id="MobiDB-lite"/>
    </source>
</evidence>
<dbReference type="InterPro" id="IPR012341">
    <property type="entry name" value="6hp_glycosidase-like_sf"/>
</dbReference>
<keyword evidence="4" id="KW-1185">Reference proteome</keyword>
<dbReference type="KEGG" id="hir:HETIRDRAFT_331192"/>
<reference evidence="3 4" key="1">
    <citation type="journal article" date="2012" name="New Phytol.">
        <title>Insight into trade-off between wood decay and parasitism from the genome of a fungal forest pathogen.</title>
        <authorList>
            <person name="Olson A."/>
            <person name="Aerts A."/>
            <person name="Asiegbu F."/>
            <person name="Belbahri L."/>
            <person name="Bouzid O."/>
            <person name="Broberg A."/>
            <person name="Canback B."/>
            <person name="Coutinho P.M."/>
            <person name="Cullen D."/>
            <person name="Dalman K."/>
            <person name="Deflorio G."/>
            <person name="van Diepen L.T."/>
            <person name="Dunand C."/>
            <person name="Duplessis S."/>
            <person name="Durling M."/>
            <person name="Gonthier P."/>
            <person name="Grimwood J."/>
            <person name="Fossdal C.G."/>
            <person name="Hansson D."/>
            <person name="Henrissat B."/>
            <person name="Hietala A."/>
            <person name="Himmelstrand K."/>
            <person name="Hoffmeister D."/>
            <person name="Hogberg N."/>
            <person name="James T.Y."/>
            <person name="Karlsson M."/>
            <person name="Kohler A."/>
            <person name="Kues U."/>
            <person name="Lee Y.H."/>
            <person name="Lin Y.C."/>
            <person name="Lind M."/>
            <person name="Lindquist E."/>
            <person name="Lombard V."/>
            <person name="Lucas S."/>
            <person name="Lunden K."/>
            <person name="Morin E."/>
            <person name="Murat C."/>
            <person name="Park J."/>
            <person name="Raffaello T."/>
            <person name="Rouze P."/>
            <person name="Salamov A."/>
            <person name="Schmutz J."/>
            <person name="Solheim H."/>
            <person name="Stahlberg J."/>
            <person name="Velez H."/>
            <person name="de Vries R.P."/>
            <person name="Wiebenga A."/>
            <person name="Woodward S."/>
            <person name="Yakovlev I."/>
            <person name="Garbelotto M."/>
            <person name="Martin F."/>
            <person name="Grigoriev I.V."/>
            <person name="Stenlid J."/>
        </authorList>
    </citation>
    <scope>NUCLEOTIDE SEQUENCE [LARGE SCALE GENOMIC DNA]</scope>
    <source>
        <strain evidence="3 4">TC 32-1</strain>
    </source>
</reference>
<evidence type="ECO:0000256" key="1">
    <source>
        <dbReference type="PIRSR" id="PIRSR607822-1"/>
    </source>
</evidence>
<feature type="binding site" evidence="1">
    <location>
        <position position="148"/>
    </location>
    <ligand>
        <name>Zn(2+)</name>
        <dbReference type="ChEBI" id="CHEBI:29105"/>
    </ligand>
</feature>
<dbReference type="Pfam" id="PF05147">
    <property type="entry name" value="LANC_like"/>
    <property type="match status" value="1"/>
</dbReference>
<dbReference type="Proteomes" id="UP000030671">
    <property type="component" value="Unassembled WGS sequence"/>
</dbReference>
<accession>W4JR32</accession>
<keyword evidence="1" id="KW-0479">Metal-binding</keyword>
<feature type="region of interest" description="Disordered" evidence="2">
    <location>
        <begin position="93"/>
        <end position="112"/>
    </location>
</feature>
<dbReference type="GO" id="GO:0005886">
    <property type="term" value="C:plasma membrane"/>
    <property type="evidence" value="ECO:0007669"/>
    <property type="project" value="TreeGrafter"/>
</dbReference>
<dbReference type="AlphaFoldDB" id="W4JR32"/>
<gene>
    <name evidence="3" type="ORF">HETIRDRAFT_331192</name>
</gene>
<name>W4JR32_HETIT</name>
<organism evidence="3 4">
    <name type="scientific">Heterobasidion irregulare (strain TC 32-1)</name>
    <dbReference type="NCBI Taxonomy" id="747525"/>
    <lineage>
        <taxon>Eukaryota</taxon>
        <taxon>Fungi</taxon>
        <taxon>Dikarya</taxon>
        <taxon>Basidiomycota</taxon>
        <taxon>Agaricomycotina</taxon>
        <taxon>Agaricomycetes</taxon>
        <taxon>Russulales</taxon>
        <taxon>Bondarzewiaceae</taxon>
        <taxon>Heterobasidion</taxon>
        <taxon>Heterobasidion annosum species complex</taxon>
    </lineage>
</organism>
<feature type="binding site" evidence="1">
    <location>
        <position position="76"/>
    </location>
    <ligand>
        <name>Zn(2+)</name>
        <dbReference type="ChEBI" id="CHEBI:29105"/>
    </ligand>
</feature>
<dbReference type="Gene3D" id="1.50.10.10">
    <property type="match status" value="1"/>
</dbReference>
<dbReference type="CDD" id="cd04794">
    <property type="entry name" value="euk_LANCL"/>
    <property type="match status" value="1"/>
</dbReference>
<feature type="compositionally biased region" description="Low complexity" evidence="2">
    <location>
        <begin position="103"/>
        <end position="112"/>
    </location>
</feature>
<dbReference type="PANTHER" id="PTHR12736">
    <property type="entry name" value="LANC-LIKE PROTEIN"/>
    <property type="match status" value="1"/>
</dbReference>
<dbReference type="EMBL" id="KI925466">
    <property type="protein sequence ID" value="ETW75326.1"/>
    <property type="molecule type" value="Genomic_DNA"/>
</dbReference>
<dbReference type="GeneID" id="20671638"/>
<dbReference type="RefSeq" id="XP_009552757.1">
    <property type="nucleotide sequence ID" value="XM_009554462.1"/>
</dbReference>
<dbReference type="PANTHER" id="PTHR12736:SF7">
    <property type="entry name" value="LANC-LIKE PROTEIN 3"/>
    <property type="match status" value="1"/>
</dbReference>
<protein>
    <submittedName>
        <fullName evidence="3">Uncharacterized protein</fullName>
    </submittedName>
</protein>
<dbReference type="InParanoid" id="W4JR32"/>
<dbReference type="PRINTS" id="PR01950">
    <property type="entry name" value="LANCSUPER"/>
</dbReference>
<dbReference type="OrthoDB" id="10257263at2759"/>
<keyword evidence="1" id="KW-0862">Zinc</keyword>
<dbReference type="HOGENOM" id="CLU_036244_3_1_1"/>
<dbReference type="InterPro" id="IPR007822">
    <property type="entry name" value="LANC-like"/>
</dbReference>
<evidence type="ECO:0000313" key="4">
    <source>
        <dbReference type="Proteomes" id="UP000030671"/>
    </source>
</evidence>
<proteinExistence type="predicted"/>
<evidence type="ECO:0000313" key="3">
    <source>
        <dbReference type="EMBL" id="ETW75326.1"/>
    </source>
</evidence>
<dbReference type="SUPFAM" id="SSF158745">
    <property type="entry name" value="LanC-like"/>
    <property type="match status" value="1"/>
</dbReference>
<dbReference type="eggNOG" id="KOG2787">
    <property type="taxonomic scope" value="Eukaryota"/>
</dbReference>